<feature type="transmembrane region" description="Helical" evidence="7">
    <location>
        <begin position="50"/>
        <end position="73"/>
    </location>
</feature>
<evidence type="ECO:0000256" key="6">
    <source>
        <dbReference type="ARBA" id="ARBA00045856"/>
    </source>
</evidence>
<keyword evidence="5 7" id="KW-0472">Membrane</keyword>
<dbReference type="Proteomes" id="UP000218231">
    <property type="component" value="Unassembled WGS sequence"/>
</dbReference>
<protein>
    <recommendedName>
        <fullName evidence="10">Bladder cancer-associated protein</fullName>
    </recommendedName>
</protein>
<evidence type="ECO:0000256" key="5">
    <source>
        <dbReference type="ARBA" id="ARBA00023136"/>
    </source>
</evidence>
<evidence type="ECO:0008006" key="10">
    <source>
        <dbReference type="Google" id="ProtNLM"/>
    </source>
</evidence>
<dbReference type="OrthoDB" id="5772623at2759"/>
<dbReference type="InterPro" id="IPR009598">
    <property type="entry name" value="BCALP"/>
</dbReference>
<keyword evidence="3 7" id="KW-0812">Transmembrane</keyword>
<feature type="transmembrane region" description="Helical" evidence="7">
    <location>
        <begin position="78"/>
        <end position="96"/>
    </location>
</feature>
<accession>A0A2A2LCB0</accession>
<dbReference type="PANTHER" id="PTHR13259">
    <property type="entry name" value="BLADDER CANCER 10 KD PROTEIN HOMOLOG"/>
    <property type="match status" value="1"/>
</dbReference>
<organism evidence="8 9">
    <name type="scientific">Diploscapter pachys</name>
    <dbReference type="NCBI Taxonomy" id="2018661"/>
    <lineage>
        <taxon>Eukaryota</taxon>
        <taxon>Metazoa</taxon>
        <taxon>Ecdysozoa</taxon>
        <taxon>Nematoda</taxon>
        <taxon>Chromadorea</taxon>
        <taxon>Rhabditida</taxon>
        <taxon>Rhabditina</taxon>
        <taxon>Rhabditomorpha</taxon>
        <taxon>Rhabditoidea</taxon>
        <taxon>Rhabditidae</taxon>
        <taxon>Diploscapter</taxon>
    </lineage>
</organism>
<evidence type="ECO:0000313" key="8">
    <source>
        <dbReference type="EMBL" id="PAV83842.1"/>
    </source>
</evidence>
<evidence type="ECO:0000256" key="3">
    <source>
        <dbReference type="ARBA" id="ARBA00022692"/>
    </source>
</evidence>
<dbReference type="STRING" id="2018661.A0A2A2LCB0"/>
<dbReference type="Pfam" id="PF06726">
    <property type="entry name" value="BC10"/>
    <property type="match status" value="1"/>
</dbReference>
<sequence length="127" mass="14912">MIQILNRLGALKSIRLPSLPKTRKNEQILAQRTMYCLQWMIPVLLIPKHWLHPIFLIEQALFMWIYTISFFLVKKPCYICSAIFVIALGLICYSDTDACIFWPTCTARNDGQVCSYIYKNEYENKGR</sequence>
<keyword evidence="4 7" id="KW-1133">Transmembrane helix</keyword>
<name>A0A2A2LCB0_9BILA</name>
<comment type="caution">
    <text evidence="8">The sequence shown here is derived from an EMBL/GenBank/DDBJ whole genome shotgun (WGS) entry which is preliminary data.</text>
</comment>
<dbReference type="AlphaFoldDB" id="A0A2A2LCB0"/>
<proteinExistence type="inferred from homology"/>
<dbReference type="EMBL" id="LIAE01006917">
    <property type="protein sequence ID" value="PAV83842.1"/>
    <property type="molecule type" value="Genomic_DNA"/>
</dbReference>
<evidence type="ECO:0000256" key="4">
    <source>
        <dbReference type="ARBA" id="ARBA00022989"/>
    </source>
</evidence>
<comment type="function">
    <text evidence="6">Acts as a tumor suppressor; induces growth arrest at G(1)/S checkpoint and apoptosis via RB1-dependent and p53/TP53- and NF-kappa-B-independent mechanisms. Modulates expression of genes involved in the regulation of proliferation, cell cycle and apoptosis.</text>
</comment>
<dbReference type="SMART" id="SM01396">
    <property type="entry name" value="BC10"/>
    <property type="match status" value="1"/>
</dbReference>
<gene>
    <name evidence="8" type="ORF">WR25_19583</name>
</gene>
<dbReference type="PANTHER" id="PTHR13259:SF1">
    <property type="entry name" value="BLADDER CANCER-ASSOCIATED PROTEIN"/>
    <property type="match status" value="1"/>
</dbReference>
<evidence type="ECO:0000313" key="9">
    <source>
        <dbReference type="Proteomes" id="UP000218231"/>
    </source>
</evidence>
<evidence type="ECO:0000256" key="7">
    <source>
        <dbReference type="SAM" id="Phobius"/>
    </source>
</evidence>
<evidence type="ECO:0000256" key="2">
    <source>
        <dbReference type="ARBA" id="ARBA00007216"/>
    </source>
</evidence>
<dbReference type="GO" id="GO:0016020">
    <property type="term" value="C:membrane"/>
    <property type="evidence" value="ECO:0007669"/>
    <property type="project" value="UniProtKB-SubCell"/>
</dbReference>
<reference evidence="8 9" key="1">
    <citation type="journal article" date="2017" name="Curr. Biol.">
        <title>Genome architecture and evolution of a unichromosomal asexual nematode.</title>
        <authorList>
            <person name="Fradin H."/>
            <person name="Zegar C."/>
            <person name="Gutwein M."/>
            <person name="Lucas J."/>
            <person name="Kovtun M."/>
            <person name="Corcoran D."/>
            <person name="Baugh L.R."/>
            <person name="Kiontke K."/>
            <person name="Gunsalus K."/>
            <person name="Fitch D.H."/>
            <person name="Piano F."/>
        </authorList>
    </citation>
    <scope>NUCLEOTIDE SEQUENCE [LARGE SCALE GENOMIC DNA]</scope>
    <source>
        <strain evidence="8">PF1309</strain>
    </source>
</reference>
<comment type="similarity">
    <text evidence="2">Belongs to the BLCAP family.</text>
</comment>
<keyword evidence="9" id="KW-1185">Reference proteome</keyword>
<comment type="subcellular location">
    <subcellularLocation>
        <location evidence="1">Membrane</location>
    </subcellularLocation>
</comment>
<evidence type="ECO:0000256" key="1">
    <source>
        <dbReference type="ARBA" id="ARBA00004370"/>
    </source>
</evidence>